<dbReference type="SMART" id="SM00380">
    <property type="entry name" value="AP2"/>
    <property type="match status" value="1"/>
</dbReference>
<proteinExistence type="predicted"/>
<dbReference type="InterPro" id="IPR016177">
    <property type="entry name" value="DNA-bd_dom_sf"/>
</dbReference>
<accession>A0A6A4L7K8</accession>
<sequence length="311" mass="34439">MVTKLDLSNSFLRARISDQHGKRSLPVEAASEEKKEEQQDLLHHVLEAGDYASAVVGGRDTSTNTMVTGLTRIIGTSTSTTLDHQDFGNPAHHLVQSSASQSATSHDHLMQDQGNIRRSRHYRGVRQRPWGKWAAEIRDPKKAARVWLGTFETAEDAALAYDEAALRFKGTKAKLNFPERVQLMGTNIITSSPTSDQFGYFPTSSSHETSSTTTHGINIPPSPHFPLISSSQQETYPDLFHYAQLLSGKDVEFPCFGSTLSDDQPDFGNLEASSTAPSSSIASSDHQHQQQQQQQQRPQGKHFGIDKWQPK</sequence>
<keyword evidence="4" id="KW-0238">DNA-binding</keyword>
<dbReference type="GO" id="GO:0003677">
    <property type="term" value="F:DNA binding"/>
    <property type="evidence" value="ECO:0007669"/>
    <property type="project" value="UniProtKB-KW"/>
</dbReference>
<evidence type="ECO:0000256" key="2">
    <source>
        <dbReference type="ARBA" id="ARBA00022821"/>
    </source>
</evidence>
<dbReference type="InterPro" id="IPR044808">
    <property type="entry name" value="ERF_plant"/>
</dbReference>
<dbReference type="Gene3D" id="3.30.730.10">
    <property type="entry name" value="AP2/ERF domain"/>
    <property type="match status" value="1"/>
</dbReference>
<evidence type="ECO:0000256" key="1">
    <source>
        <dbReference type="ARBA" id="ARBA00004123"/>
    </source>
</evidence>
<dbReference type="Proteomes" id="UP000428333">
    <property type="component" value="Linkage Group LG08"/>
</dbReference>
<organism evidence="9 10">
    <name type="scientific">Rhododendron williamsianum</name>
    <dbReference type="NCBI Taxonomy" id="262921"/>
    <lineage>
        <taxon>Eukaryota</taxon>
        <taxon>Viridiplantae</taxon>
        <taxon>Streptophyta</taxon>
        <taxon>Embryophyta</taxon>
        <taxon>Tracheophyta</taxon>
        <taxon>Spermatophyta</taxon>
        <taxon>Magnoliopsida</taxon>
        <taxon>eudicotyledons</taxon>
        <taxon>Gunneridae</taxon>
        <taxon>Pentapetalae</taxon>
        <taxon>asterids</taxon>
        <taxon>Ericales</taxon>
        <taxon>Ericaceae</taxon>
        <taxon>Ericoideae</taxon>
        <taxon>Rhodoreae</taxon>
        <taxon>Rhododendron</taxon>
    </lineage>
</organism>
<dbReference type="PROSITE" id="PS51032">
    <property type="entry name" value="AP2_ERF"/>
    <property type="match status" value="1"/>
</dbReference>
<keyword evidence="2" id="KW-0611">Plant defense</keyword>
<dbReference type="SUPFAM" id="SSF54171">
    <property type="entry name" value="DNA-binding domain"/>
    <property type="match status" value="1"/>
</dbReference>
<evidence type="ECO:0000256" key="7">
    <source>
        <dbReference type="SAM" id="MobiDB-lite"/>
    </source>
</evidence>
<evidence type="ECO:0000256" key="3">
    <source>
        <dbReference type="ARBA" id="ARBA00023015"/>
    </source>
</evidence>
<dbReference type="PRINTS" id="PR00367">
    <property type="entry name" value="ETHRSPELEMNT"/>
</dbReference>
<dbReference type="Pfam" id="PF00847">
    <property type="entry name" value="AP2"/>
    <property type="match status" value="1"/>
</dbReference>
<evidence type="ECO:0000256" key="5">
    <source>
        <dbReference type="ARBA" id="ARBA00023163"/>
    </source>
</evidence>
<feature type="region of interest" description="Disordered" evidence="7">
    <location>
        <begin position="264"/>
        <end position="311"/>
    </location>
</feature>
<dbReference type="GO" id="GO:0006952">
    <property type="term" value="P:defense response"/>
    <property type="evidence" value="ECO:0007669"/>
    <property type="project" value="UniProtKB-KW"/>
</dbReference>
<dbReference type="GO" id="GO:0003700">
    <property type="term" value="F:DNA-binding transcription factor activity"/>
    <property type="evidence" value="ECO:0007669"/>
    <property type="project" value="InterPro"/>
</dbReference>
<feature type="region of interest" description="Disordered" evidence="7">
    <location>
        <begin position="97"/>
        <end position="123"/>
    </location>
</feature>
<dbReference type="FunFam" id="3.30.730.10:FF:000001">
    <property type="entry name" value="Ethylene-responsive transcription factor 2"/>
    <property type="match status" value="1"/>
</dbReference>
<dbReference type="PANTHER" id="PTHR31190">
    <property type="entry name" value="DNA-BINDING DOMAIN"/>
    <property type="match status" value="1"/>
</dbReference>
<dbReference type="OrthoDB" id="1925932at2759"/>
<protein>
    <recommendedName>
        <fullName evidence="8">AP2/ERF domain-containing protein</fullName>
    </recommendedName>
</protein>
<evidence type="ECO:0000313" key="9">
    <source>
        <dbReference type="EMBL" id="KAE9454280.1"/>
    </source>
</evidence>
<dbReference type="GO" id="GO:0009873">
    <property type="term" value="P:ethylene-activated signaling pathway"/>
    <property type="evidence" value="ECO:0007669"/>
    <property type="project" value="InterPro"/>
</dbReference>
<feature type="domain" description="AP2/ERF" evidence="8">
    <location>
        <begin position="121"/>
        <end position="178"/>
    </location>
</feature>
<dbReference type="CDD" id="cd00018">
    <property type="entry name" value="AP2"/>
    <property type="match status" value="1"/>
</dbReference>
<keyword evidence="3" id="KW-0805">Transcription regulation</keyword>
<comment type="subcellular location">
    <subcellularLocation>
        <location evidence="1">Nucleus</location>
    </subcellularLocation>
</comment>
<evidence type="ECO:0000256" key="4">
    <source>
        <dbReference type="ARBA" id="ARBA00023125"/>
    </source>
</evidence>
<evidence type="ECO:0000256" key="6">
    <source>
        <dbReference type="ARBA" id="ARBA00023242"/>
    </source>
</evidence>
<evidence type="ECO:0000313" key="10">
    <source>
        <dbReference type="Proteomes" id="UP000428333"/>
    </source>
</evidence>
<evidence type="ECO:0000259" key="8">
    <source>
        <dbReference type="PROSITE" id="PS51032"/>
    </source>
</evidence>
<keyword evidence="10" id="KW-1185">Reference proteome</keyword>
<feature type="compositionally biased region" description="Low complexity" evidence="7">
    <location>
        <begin position="272"/>
        <end position="296"/>
    </location>
</feature>
<gene>
    <name evidence="9" type="ORF">C3L33_13818</name>
</gene>
<dbReference type="AlphaFoldDB" id="A0A6A4L7K8"/>
<feature type="non-terminal residue" evidence="9">
    <location>
        <position position="1"/>
    </location>
</feature>
<dbReference type="GO" id="GO:0005634">
    <property type="term" value="C:nucleus"/>
    <property type="evidence" value="ECO:0007669"/>
    <property type="project" value="UniProtKB-SubCell"/>
</dbReference>
<keyword evidence="5" id="KW-0804">Transcription</keyword>
<name>A0A6A4L7K8_9ERIC</name>
<dbReference type="EMBL" id="QEFC01002131">
    <property type="protein sequence ID" value="KAE9454280.1"/>
    <property type="molecule type" value="Genomic_DNA"/>
</dbReference>
<dbReference type="InterPro" id="IPR001471">
    <property type="entry name" value="AP2/ERF_dom"/>
</dbReference>
<dbReference type="InterPro" id="IPR036955">
    <property type="entry name" value="AP2/ERF_dom_sf"/>
</dbReference>
<reference evidence="9 10" key="1">
    <citation type="journal article" date="2019" name="Genome Biol. Evol.">
        <title>The Rhododendron genome and chromosomal organization provide insight into shared whole-genome duplications across the heath family (Ericaceae).</title>
        <authorList>
            <person name="Soza V.L."/>
            <person name="Lindsley D."/>
            <person name="Waalkes A."/>
            <person name="Ramage E."/>
            <person name="Patwardhan R.P."/>
            <person name="Burton J.N."/>
            <person name="Adey A."/>
            <person name="Kumar A."/>
            <person name="Qiu R."/>
            <person name="Shendure J."/>
            <person name="Hall B."/>
        </authorList>
    </citation>
    <scope>NUCLEOTIDE SEQUENCE [LARGE SCALE GENOMIC DNA]</scope>
    <source>
        <strain evidence="9">RSF 1966-606</strain>
    </source>
</reference>
<keyword evidence="6" id="KW-0539">Nucleus</keyword>
<dbReference type="PANTHER" id="PTHR31190:SF167">
    <property type="entry name" value="ETHYLENE-RESPONSIVE TRANSCRIPTION FACTOR ERF112"/>
    <property type="match status" value="1"/>
</dbReference>
<comment type="caution">
    <text evidence="9">The sequence shown here is derived from an EMBL/GenBank/DDBJ whole genome shotgun (WGS) entry which is preliminary data.</text>
</comment>